<protein>
    <submittedName>
        <fullName evidence="2">DH domain-containing protein</fullName>
    </submittedName>
</protein>
<dbReference type="Proteomes" id="UP000887576">
    <property type="component" value="Unplaced"/>
</dbReference>
<dbReference type="WBParaSite" id="JU765_v2.g10580.t2">
    <property type="protein sequence ID" value="JU765_v2.g10580.t2"/>
    <property type="gene ID" value="JU765_v2.g10580"/>
</dbReference>
<organism evidence="1 2">
    <name type="scientific">Panagrolaimus sp. JU765</name>
    <dbReference type="NCBI Taxonomy" id="591449"/>
    <lineage>
        <taxon>Eukaryota</taxon>
        <taxon>Metazoa</taxon>
        <taxon>Ecdysozoa</taxon>
        <taxon>Nematoda</taxon>
        <taxon>Chromadorea</taxon>
        <taxon>Rhabditida</taxon>
        <taxon>Tylenchina</taxon>
        <taxon>Panagrolaimomorpha</taxon>
        <taxon>Panagrolaimoidea</taxon>
        <taxon>Panagrolaimidae</taxon>
        <taxon>Panagrolaimus</taxon>
    </lineage>
</organism>
<proteinExistence type="predicted"/>
<evidence type="ECO:0000313" key="1">
    <source>
        <dbReference type="Proteomes" id="UP000887576"/>
    </source>
</evidence>
<accession>A0AC34PWD4</accession>
<evidence type="ECO:0000313" key="2">
    <source>
        <dbReference type="WBParaSite" id="JU765_v2.g10580.t2"/>
    </source>
</evidence>
<sequence>MALPEFIVVQLHPESSGVQEGPHLVQTVPGRKLSDCLEPYLTLNGLCPDHVEYFLEKSSTPIPESSDSRFLAGHKIFVKLKREMLTRGRSAAVAPTLIDTMVDQMPFNPDRKVSAYQYRNYDPDLKPDKRKSSMDTISRKASFGTRKLCKPRSLSTCPVNNLFAEENAGSLSATSTPTHSYPSIPGGSNPYLGELVAAYPPRRSSASVDSNPGDGAGSSTDGSSIIFCEETGTISARGRTPRRGIFSKENKLTIVADRILSQIQNHRGNELSILETEEHWTLIVKKYQQISESAQKQQAALWEMVETEKRYIQSLQSMDDLTFVFRELQRQGFMTDLDSKRVFSNYGDLLKANLLFWKRGILPMISAARESANLLNPTKMLPGFEDIVNWSRCYIEFNISHTDTLNYVKTKQKDNERFGEFVQWCESLNMMNRQTLIDNLSIPMQRLTRYPLMLKNVIKASVDSEERMLLQKMIENAEQATGLLNSEMNNNDLRVQLIEIIKTLESYDAVDTEEYDKVFGGHPPGGVQYTSSGVHNYLNLLHPMRCATGPKHRRIFTKGDLKMREGRQGPKVEVHAILFTDLLLICKPTSRRNDRYRIIKPPIHSMNLRCCLFMDTPGFYLAVMNEFGSPAFFFMMFTSNFEDARRWIEMIDMAKAEFCNLAAIEGAVPVFDKDRHLLRRSQRSQTPTSQILADAKAAIAHRKSHSMDSQVVAAASRPNSSHLRKSDAIASAEQLDRRHVTDCTPGSSGSKISLASSFADESSPSQQESSPVRTASAVSVNRQPEQDPNPPTNSPVVDGNPDAADDINPCSPIDFGISADSLSSQNLRQLALNNGRRFEKRYHTVGEIDSQRPPNGNGPTTILKRFSWNVSSAMSGSSRKISSKLHELNGRRYSQSTVGSSDSFGSSTSGISSASASSQDNNTIIAGSMTDTPTLMNLAAEVEPTHHVSTVMIGGELSPRKSENGANHALNIKLEQVTVTDPIPPVPEIPPPDSGSDEPTSATLQKTSSELLKFILDDNVETSDI</sequence>
<reference evidence="2" key="1">
    <citation type="submission" date="2022-11" db="UniProtKB">
        <authorList>
            <consortium name="WormBaseParasite"/>
        </authorList>
    </citation>
    <scope>IDENTIFICATION</scope>
</reference>
<name>A0AC34PWD4_9BILA</name>